<dbReference type="PANTHER" id="PTHR45859:SF1">
    <property type="entry name" value="TRANSLATION INITIATION FACTOR EIF-2B SUBUNIT BETA"/>
    <property type="match status" value="1"/>
</dbReference>
<keyword evidence="1" id="KW-0963">Cytoplasm</keyword>
<sequence>MTIDQLVSLLRNNPYSTIDQMSIGIIFDYVPPECISLYITNQGQYTPQSIYQLFYDLYNDKDEEI</sequence>
<dbReference type="PANTHER" id="PTHR45859">
    <property type="entry name" value="TRANSLATION INITIATION FACTOR EIF-2B SUBUNIT BETA"/>
    <property type="match status" value="1"/>
</dbReference>
<evidence type="ECO:0000313" key="5">
    <source>
        <dbReference type="Proteomes" id="UP000689195"/>
    </source>
</evidence>
<dbReference type="InterPro" id="IPR051855">
    <property type="entry name" value="eIF2B_beta_subunit"/>
</dbReference>
<dbReference type="EMBL" id="CAJJDO010000061">
    <property type="protein sequence ID" value="CAD8174445.1"/>
    <property type="molecule type" value="Genomic_DNA"/>
</dbReference>
<evidence type="ECO:0000256" key="1">
    <source>
        <dbReference type="ARBA" id="ARBA00022490"/>
    </source>
</evidence>
<comment type="caution">
    <text evidence="4">The sequence shown here is derived from an EMBL/GenBank/DDBJ whole genome shotgun (WGS) entry which is preliminary data.</text>
</comment>
<accession>A0A8S1VDB3</accession>
<keyword evidence="2" id="KW-0396">Initiation factor</keyword>
<name>A0A8S1VDB3_9CILI</name>
<proteinExistence type="predicted"/>
<keyword evidence="5" id="KW-1185">Reference proteome</keyword>
<keyword evidence="3" id="KW-0648">Protein biosynthesis</keyword>
<dbReference type="Proteomes" id="UP000689195">
    <property type="component" value="Unassembled WGS sequence"/>
</dbReference>
<dbReference type="GO" id="GO:0003743">
    <property type="term" value="F:translation initiation factor activity"/>
    <property type="evidence" value="ECO:0007669"/>
    <property type="project" value="UniProtKB-KW"/>
</dbReference>
<evidence type="ECO:0000256" key="3">
    <source>
        <dbReference type="ARBA" id="ARBA00022917"/>
    </source>
</evidence>
<evidence type="ECO:0000256" key="2">
    <source>
        <dbReference type="ARBA" id="ARBA00022540"/>
    </source>
</evidence>
<dbReference type="GO" id="GO:0005085">
    <property type="term" value="F:guanyl-nucleotide exchange factor activity"/>
    <property type="evidence" value="ECO:0007669"/>
    <property type="project" value="TreeGrafter"/>
</dbReference>
<dbReference type="GO" id="GO:0005851">
    <property type="term" value="C:eukaryotic translation initiation factor 2B complex"/>
    <property type="evidence" value="ECO:0007669"/>
    <property type="project" value="TreeGrafter"/>
</dbReference>
<dbReference type="AlphaFoldDB" id="A0A8S1VDB3"/>
<gene>
    <name evidence="4" type="ORF">PPENT_87.1.T0610092</name>
</gene>
<reference evidence="4" key="1">
    <citation type="submission" date="2021-01" db="EMBL/GenBank/DDBJ databases">
        <authorList>
            <consortium name="Genoscope - CEA"/>
            <person name="William W."/>
        </authorList>
    </citation>
    <scope>NUCLEOTIDE SEQUENCE</scope>
</reference>
<evidence type="ECO:0000313" key="4">
    <source>
        <dbReference type="EMBL" id="CAD8174445.1"/>
    </source>
</evidence>
<organism evidence="4 5">
    <name type="scientific">Paramecium pentaurelia</name>
    <dbReference type="NCBI Taxonomy" id="43138"/>
    <lineage>
        <taxon>Eukaryota</taxon>
        <taxon>Sar</taxon>
        <taxon>Alveolata</taxon>
        <taxon>Ciliophora</taxon>
        <taxon>Intramacronucleata</taxon>
        <taxon>Oligohymenophorea</taxon>
        <taxon>Peniculida</taxon>
        <taxon>Parameciidae</taxon>
        <taxon>Paramecium</taxon>
    </lineage>
</organism>
<dbReference type="OrthoDB" id="269919at2759"/>
<protein>
    <submittedName>
        <fullName evidence="4">Uncharacterized protein</fullName>
    </submittedName>
</protein>